<feature type="modified residue" description="N6-(pyridoxal phosphate)lysine" evidence="4">
    <location>
        <position position="248"/>
    </location>
</feature>
<feature type="binding site" evidence="4">
    <location>
        <position position="110"/>
    </location>
    <ligand>
        <name>pyridoxal 5'-phosphate</name>
        <dbReference type="ChEBI" id="CHEBI:597326"/>
    </ligand>
</feature>
<comment type="catalytic activity">
    <reaction evidence="5">
        <text>3-hydroxy-L-kynurenine + H2O = 3-hydroxyanthranilate + L-alanine + H(+)</text>
        <dbReference type="Rhea" id="RHEA:25143"/>
        <dbReference type="ChEBI" id="CHEBI:15377"/>
        <dbReference type="ChEBI" id="CHEBI:15378"/>
        <dbReference type="ChEBI" id="CHEBI:36559"/>
        <dbReference type="ChEBI" id="CHEBI:57972"/>
        <dbReference type="ChEBI" id="CHEBI:58125"/>
        <dbReference type="EC" id="3.7.1.3"/>
    </reaction>
</comment>
<dbReference type="EC" id="3.7.1.3" evidence="4 5"/>
<dbReference type="InterPro" id="IPR015422">
    <property type="entry name" value="PyrdxlP-dep_Trfase_small"/>
</dbReference>
<keyword evidence="1 4" id="KW-0662">Pyridine nucleotide biosynthesis</keyword>
<evidence type="ECO:0000256" key="4">
    <source>
        <dbReference type="HAMAP-Rule" id="MF_03017"/>
    </source>
</evidence>
<dbReference type="InterPro" id="IPR015424">
    <property type="entry name" value="PyrdxlP-dep_Trfase"/>
</dbReference>
<feature type="binding site" evidence="4">
    <location>
        <begin position="138"/>
        <end position="141"/>
    </location>
    <ligand>
        <name>pyridoxal 5'-phosphate</name>
        <dbReference type="ChEBI" id="CHEBI:597326"/>
    </ligand>
</feature>
<comment type="caution">
    <text evidence="7">The sequence shown here is derived from an EMBL/GenBank/DDBJ whole genome shotgun (WGS) entry which is preliminary data.</text>
</comment>
<feature type="binding site" evidence="4">
    <location>
        <position position="247"/>
    </location>
    <ligand>
        <name>pyridoxal 5'-phosphate</name>
        <dbReference type="ChEBI" id="CHEBI:597326"/>
    </ligand>
</feature>
<feature type="binding site" evidence="4">
    <location>
        <position position="225"/>
    </location>
    <ligand>
        <name>pyridoxal 5'-phosphate</name>
        <dbReference type="ChEBI" id="CHEBI:597326"/>
    </ligand>
</feature>
<organism evidence="7 8">
    <name type="scientific">Starmerella bacillaris</name>
    <name type="common">Yeast</name>
    <name type="synonym">Candida zemplinina</name>
    <dbReference type="NCBI Taxonomy" id="1247836"/>
    <lineage>
        <taxon>Eukaryota</taxon>
        <taxon>Fungi</taxon>
        <taxon>Dikarya</taxon>
        <taxon>Ascomycota</taxon>
        <taxon>Saccharomycotina</taxon>
        <taxon>Dipodascomycetes</taxon>
        <taxon>Dipodascales</taxon>
        <taxon>Trichomonascaceae</taxon>
        <taxon>Starmerella</taxon>
    </lineage>
</organism>
<feature type="binding site" evidence="4">
    <location>
        <position position="193"/>
    </location>
    <ligand>
        <name>pyridoxal 5'-phosphate</name>
        <dbReference type="ChEBI" id="CHEBI:597326"/>
    </ligand>
</feature>
<comment type="subcellular location">
    <subcellularLocation>
        <location evidence="4 5">Cytoplasm</location>
    </subcellularLocation>
</comment>
<dbReference type="GO" id="GO:0097053">
    <property type="term" value="P:L-kynurenine catabolic process"/>
    <property type="evidence" value="ECO:0007669"/>
    <property type="project" value="UniProtKB-UniRule"/>
</dbReference>
<dbReference type="Pfam" id="PF00266">
    <property type="entry name" value="Aminotran_5"/>
    <property type="match status" value="1"/>
</dbReference>
<dbReference type="PANTHER" id="PTHR14084:SF0">
    <property type="entry name" value="KYNURENINASE"/>
    <property type="match status" value="1"/>
</dbReference>
<feature type="binding site" evidence="4">
    <location>
        <position position="279"/>
    </location>
    <ligand>
        <name>pyridoxal 5'-phosphate</name>
        <dbReference type="ChEBI" id="CHEBI:597326"/>
    </ligand>
</feature>
<dbReference type="GO" id="GO:0019805">
    <property type="term" value="P:quinolinate biosynthetic process"/>
    <property type="evidence" value="ECO:0007669"/>
    <property type="project" value="UniProtKB-UniRule"/>
</dbReference>
<comment type="pathway">
    <text evidence="4 5">Amino-acid degradation; L-kynurenine degradation; L-alanine and anthranilate from L-kynurenine: step 1/1.</text>
</comment>
<evidence type="ECO:0000259" key="6">
    <source>
        <dbReference type="Pfam" id="PF00266"/>
    </source>
</evidence>
<accession>A0AAV5RDM4</accession>
<protein>
    <recommendedName>
        <fullName evidence="4 5">Kynureninase</fullName>
        <ecNumber evidence="4 5">3.7.1.3</ecNumber>
    </recommendedName>
    <alternativeName>
        <fullName evidence="4">Biosynthesis of nicotinic acid protein 5</fullName>
    </alternativeName>
    <alternativeName>
        <fullName evidence="4">L-kynurenine hydrolase</fullName>
    </alternativeName>
</protein>
<feature type="binding site" evidence="4">
    <location>
        <position position="307"/>
    </location>
    <ligand>
        <name>pyridoxal 5'-phosphate</name>
        <dbReference type="ChEBI" id="CHEBI:597326"/>
    </ligand>
</feature>
<dbReference type="InterPro" id="IPR010111">
    <property type="entry name" value="Kynureninase"/>
</dbReference>
<dbReference type="PIRSF" id="PIRSF038800">
    <property type="entry name" value="KYNU"/>
    <property type="match status" value="1"/>
</dbReference>
<comment type="cofactor">
    <cofactor evidence="4 5">
        <name>pyridoxal 5'-phosphate</name>
        <dbReference type="ChEBI" id="CHEBI:597326"/>
    </cofactor>
</comment>
<evidence type="ECO:0000313" key="8">
    <source>
        <dbReference type="Proteomes" id="UP001362899"/>
    </source>
</evidence>
<comment type="pathway">
    <text evidence="4 5">Cofactor biosynthesis; NAD(+) biosynthesis; quinolinate from L-kynurenine: step 2/3.</text>
</comment>
<sequence>MSEAVELEREFPAIGRKYFAIPTFDSTGIRKGDTSEVTYLCGNSLGLMPLGTRDRMRDELNTWAAEGVMGHHIRFDGRDPWIENDVSVSKRLAEQIMGCNASEVVLAGSLTSNLNGLLHAFYKPTADRYKIICESRSFPSDDYCFQNQVKLNGFSEDAVVAIEPREGEMVLRTEDIIDTIKKHGKETAIVCLSGVQFYTGQCFDIAAITKATHDVGAISGWDLAHAAGNIELKLHEWNVDFAVFCSYKYLNCGAGNTAGFFVHDDFAEKYISKPRPAGWWGVDLSTRFDMEHEFVPAKGARGFLQSNCSFAGPPCMHASLDVFEACGGLKALIKRQKVLTAYTTRQLKASKHYGKSFHILTDILSEEESGAQISLFFNIDLDKVADGLESAGIICDARKNNVVRITTAPLYNTFEDSEVFINTLEKVLDSLN</sequence>
<dbReference type="GO" id="GO:0030429">
    <property type="term" value="F:kynureninase activity"/>
    <property type="evidence" value="ECO:0007669"/>
    <property type="project" value="UniProtKB-UniRule"/>
</dbReference>
<dbReference type="EMBL" id="BTGC01000001">
    <property type="protein sequence ID" value="GMM49440.1"/>
    <property type="molecule type" value="Genomic_DNA"/>
</dbReference>
<comment type="similarity">
    <text evidence="4 5">Belongs to the kynureninase family.</text>
</comment>
<feature type="binding site" evidence="4">
    <location>
        <position position="111"/>
    </location>
    <ligand>
        <name>pyridoxal 5'-phosphate</name>
        <dbReference type="ChEBI" id="CHEBI:597326"/>
    </ligand>
</feature>
<dbReference type="Gene3D" id="3.40.640.10">
    <property type="entry name" value="Type I PLP-dependent aspartate aminotransferase-like (Major domain)"/>
    <property type="match status" value="1"/>
</dbReference>
<dbReference type="Gene3D" id="3.90.1150.10">
    <property type="entry name" value="Aspartate Aminotransferase, domain 1"/>
    <property type="match status" value="1"/>
</dbReference>
<comment type="function">
    <text evidence="4 5">Catalyzes the cleavage of L-kynurenine (L-Kyn) and L-3-hydroxykynurenine (L-3OHKyn) into anthranilic acid (AA) and 3-hydroxyanthranilic acid (3-OHAA), respectively.</text>
</comment>
<reference evidence="7 8" key="1">
    <citation type="journal article" date="2023" name="Elife">
        <title>Identification of key yeast species and microbe-microbe interactions impacting larval growth of Drosophila in the wild.</title>
        <authorList>
            <person name="Mure A."/>
            <person name="Sugiura Y."/>
            <person name="Maeda R."/>
            <person name="Honda K."/>
            <person name="Sakurai N."/>
            <person name="Takahashi Y."/>
            <person name="Watada M."/>
            <person name="Katoh T."/>
            <person name="Gotoh A."/>
            <person name="Gotoh Y."/>
            <person name="Taniguchi I."/>
            <person name="Nakamura K."/>
            <person name="Hayashi T."/>
            <person name="Katayama T."/>
            <person name="Uemura T."/>
            <person name="Hattori Y."/>
        </authorList>
    </citation>
    <scope>NUCLEOTIDE SEQUENCE [LARGE SCALE GENOMIC DNA]</scope>
    <source>
        <strain evidence="7 8">SB-73</strain>
    </source>
</reference>
<evidence type="ECO:0000256" key="5">
    <source>
        <dbReference type="PIRNR" id="PIRNR038800"/>
    </source>
</evidence>
<dbReference type="GO" id="GO:0019441">
    <property type="term" value="P:L-tryptophan catabolic process to kynurenine"/>
    <property type="evidence" value="ECO:0007669"/>
    <property type="project" value="TreeGrafter"/>
</dbReference>
<keyword evidence="4 5" id="KW-0963">Cytoplasm</keyword>
<evidence type="ECO:0000313" key="7">
    <source>
        <dbReference type="EMBL" id="GMM49440.1"/>
    </source>
</evidence>
<evidence type="ECO:0000256" key="1">
    <source>
        <dbReference type="ARBA" id="ARBA00022642"/>
    </source>
</evidence>
<dbReference type="InterPro" id="IPR015421">
    <property type="entry name" value="PyrdxlP-dep_Trfase_major"/>
</dbReference>
<dbReference type="NCBIfam" id="TIGR01814">
    <property type="entry name" value="kynureninase"/>
    <property type="match status" value="1"/>
</dbReference>
<dbReference type="Proteomes" id="UP001362899">
    <property type="component" value="Unassembled WGS sequence"/>
</dbReference>
<evidence type="ECO:0000256" key="3">
    <source>
        <dbReference type="ARBA" id="ARBA00022898"/>
    </source>
</evidence>
<comment type="subunit">
    <text evidence="4 5">Homodimer.</text>
</comment>
<keyword evidence="8" id="KW-1185">Reference proteome</keyword>
<dbReference type="InterPro" id="IPR000192">
    <property type="entry name" value="Aminotrans_V_dom"/>
</dbReference>
<keyword evidence="3 4" id="KW-0663">Pyridoxal phosphate</keyword>
<evidence type="ECO:0000256" key="2">
    <source>
        <dbReference type="ARBA" id="ARBA00022801"/>
    </source>
</evidence>
<dbReference type="PANTHER" id="PTHR14084">
    <property type="entry name" value="KYNURENINASE"/>
    <property type="match status" value="1"/>
</dbReference>
<proteinExistence type="inferred from homology"/>
<feature type="domain" description="Aminotransferase class V" evidence="6">
    <location>
        <begin position="102"/>
        <end position="254"/>
    </location>
</feature>
<name>A0AAV5RDM4_STABA</name>
<dbReference type="GO" id="GO:0005737">
    <property type="term" value="C:cytoplasm"/>
    <property type="evidence" value="ECO:0007669"/>
    <property type="project" value="UniProtKB-SubCell"/>
</dbReference>
<dbReference type="GO" id="GO:0034354">
    <property type="term" value="P:'de novo' NAD+ biosynthetic process from L-tryptophan"/>
    <property type="evidence" value="ECO:0007669"/>
    <property type="project" value="UniProtKB-UniRule"/>
</dbReference>
<feature type="binding site" evidence="4">
    <location>
        <position position="222"/>
    </location>
    <ligand>
        <name>pyridoxal 5'-phosphate</name>
        <dbReference type="ChEBI" id="CHEBI:597326"/>
    </ligand>
</feature>
<comment type="catalytic activity">
    <reaction evidence="4 5">
        <text>L-kynurenine + H2O = anthranilate + L-alanine + H(+)</text>
        <dbReference type="Rhea" id="RHEA:16813"/>
        <dbReference type="ChEBI" id="CHEBI:15377"/>
        <dbReference type="ChEBI" id="CHEBI:15378"/>
        <dbReference type="ChEBI" id="CHEBI:16567"/>
        <dbReference type="ChEBI" id="CHEBI:57959"/>
        <dbReference type="ChEBI" id="CHEBI:57972"/>
        <dbReference type="EC" id="3.7.1.3"/>
    </reaction>
</comment>
<dbReference type="GO" id="GO:0043420">
    <property type="term" value="P:anthranilate metabolic process"/>
    <property type="evidence" value="ECO:0007669"/>
    <property type="project" value="UniProtKB-UniRule"/>
</dbReference>
<dbReference type="Pfam" id="PF22580">
    <property type="entry name" value="KYNU_C"/>
    <property type="match status" value="1"/>
</dbReference>
<gene>
    <name evidence="4" type="primary">BNA5</name>
    <name evidence="7" type="ORF">DASB73_003980</name>
</gene>
<dbReference type="HAMAP" id="MF_01970">
    <property type="entry name" value="Kynureninase"/>
    <property type="match status" value="1"/>
</dbReference>
<dbReference type="SUPFAM" id="SSF53383">
    <property type="entry name" value="PLP-dependent transferases"/>
    <property type="match status" value="1"/>
</dbReference>
<keyword evidence="2 4" id="KW-0378">Hydrolase</keyword>
<dbReference type="AlphaFoldDB" id="A0AAV5RDM4"/>
<dbReference type="GO" id="GO:0030170">
    <property type="term" value="F:pyridoxal phosphate binding"/>
    <property type="evidence" value="ECO:0007669"/>
    <property type="project" value="UniProtKB-UniRule"/>
</dbReference>